<feature type="transmembrane region" description="Helical" evidence="1">
    <location>
        <begin position="213"/>
        <end position="234"/>
    </location>
</feature>
<feature type="transmembrane region" description="Helical" evidence="1">
    <location>
        <begin position="12"/>
        <end position="31"/>
    </location>
</feature>
<proteinExistence type="predicted"/>
<feature type="transmembrane region" description="Helical" evidence="1">
    <location>
        <begin position="297"/>
        <end position="316"/>
    </location>
</feature>
<dbReference type="EMBL" id="DS995262">
    <property type="protein sequence ID" value="EDZ38225.1"/>
    <property type="molecule type" value="Genomic_DNA"/>
</dbReference>
<evidence type="ECO:0008006" key="3">
    <source>
        <dbReference type="Google" id="ProtNLM"/>
    </source>
</evidence>
<feature type="transmembrane region" description="Helical" evidence="1">
    <location>
        <begin position="171"/>
        <end position="201"/>
    </location>
</feature>
<keyword evidence="1" id="KW-0812">Transmembrane</keyword>
<reference evidence="2" key="1">
    <citation type="journal article" date="2004" name="Nature">
        <title>Community structure and metabolism through reconstruction of microbial genomes from the environment.</title>
        <authorList>
            <person name="Tyson G.W."/>
            <person name="Chapman J."/>
            <person name="Hugenholtz P."/>
            <person name="Allen E.E."/>
            <person name="Ram R.J."/>
            <person name="Richardson P.M."/>
            <person name="Solovyev V.V."/>
            <person name="Rubin E.M."/>
            <person name="Rokhsar D.S."/>
            <person name="Banfield J.F."/>
        </authorList>
    </citation>
    <scope>NUCLEOTIDE SEQUENCE [LARGE SCALE GENOMIC DNA]</scope>
</reference>
<evidence type="ECO:0000313" key="2">
    <source>
        <dbReference type="EMBL" id="EDZ38225.1"/>
    </source>
</evidence>
<reference evidence="2" key="2">
    <citation type="journal article" date="2008" name="PLoS Biol.">
        <title>Population genomic analysis of strain variation in Leptospirillum group II bacteria involved in acid mine drainage formation.</title>
        <authorList>
            <person name="Simmons S.L."/>
            <person name="Dibartolo G."/>
            <person name="Denef V.J."/>
            <person name="Goltsman D.S."/>
            <person name="Thelen M.P."/>
            <person name="Banfield J.F."/>
        </authorList>
    </citation>
    <scope>NUCLEOTIDE SEQUENCE [LARGE SCALE GENOMIC DNA]</scope>
</reference>
<feature type="transmembrane region" description="Helical" evidence="1">
    <location>
        <begin position="359"/>
        <end position="378"/>
    </location>
</feature>
<keyword evidence="1" id="KW-1133">Transmembrane helix</keyword>
<feature type="transmembrane region" description="Helical" evidence="1">
    <location>
        <begin position="273"/>
        <end position="290"/>
    </location>
</feature>
<keyword evidence="1" id="KW-0472">Membrane</keyword>
<feature type="transmembrane region" description="Helical" evidence="1">
    <location>
        <begin position="87"/>
        <end position="108"/>
    </location>
</feature>
<organism evidence="2">
    <name type="scientific">Leptospirillum sp. Group II '5-way CG'</name>
    <dbReference type="NCBI Taxonomy" id="419541"/>
    <lineage>
        <taxon>Bacteria</taxon>
        <taxon>Pseudomonadati</taxon>
        <taxon>Nitrospirota</taxon>
        <taxon>Nitrospiria</taxon>
        <taxon>Nitrospirales</taxon>
        <taxon>Nitrospiraceae</taxon>
        <taxon>Leptospirillum</taxon>
    </lineage>
</organism>
<protein>
    <recommendedName>
        <fullName evidence="3">Glycosyltransferase RgtA/B/C/D-like domain-containing protein</fullName>
    </recommendedName>
</protein>
<sequence length="441" mass="50921">MNKFSRIRNSLPFIFYYIPFIFYIFYIYSFGVNIPFWDEVDTTIPLLNAQIHHTLTLHMLWGQHNEHRIFFPSLIALFILSHSKANVVAEMFFSSFLLFGVITILLIYTTKKLRINPWLLIPIPLIILSPIQWENSLWGFQIAFYLVVFTFVISIFFLQKALFDETGKIKNILIAVFFALIGSYSSLQGLLVWLIGLFFVVQSQILETKKSNILITIKGIWIFAALIVNTLYFYGWSHPGYHPSMMYPIQHLDQGTLYFVNSIGGWIGDPKSAFLFGGIFLFLYLILLFYKIGDKRFMLPVGLILFGLCFDMMILFGRSGFGAGQALSSRYTTFNLLSLSGTYILLVSSIKDWSLKKFGLLYMALFFVFIGIMIPSYINGLKSSKIVKDSRSEMAKEAVLLNKANPNILRQLLTNQTILLKQLEFLKKRDWSVFGSYRVPR</sequence>
<gene>
    <name evidence="2" type="ORF">CGL2_11284050</name>
</gene>
<evidence type="ECO:0000256" key="1">
    <source>
        <dbReference type="SAM" id="Phobius"/>
    </source>
</evidence>
<feature type="transmembrane region" description="Helical" evidence="1">
    <location>
        <begin position="139"/>
        <end position="159"/>
    </location>
</feature>
<name>B6ARX9_9BACT</name>
<dbReference type="AlphaFoldDB" id="B6ARX9"/>
<accession>B6ARX9</accession>